<comment type="subcellular location">
    <subcellularLocation>
        <location evidence="1 7">Cell membrane</location>
        <topology evidence="1 7">Multi-pass membrane protein</topology>
    </subcellularLocation>
</comment>
<dbReference type="Proteomes" id="UP000236379">
    <property type="component" value="Unassembled WGS sequence"/>
</dbReference>
<dbReference type="EMBL" id="PPPD01000001">
    <property type="protein sequence ID" value="PNY82150.1"/>
    <property type="molecule type" value="Genomic_DNA"/>
</dbReference>
<dbReference type="OrthoDB" id="9771544at2"/>
<dbReference type="RefSeq" id="WP_103312584.1">
    <property type="nucleotide sequence ID" value="NZ_PPPD01000001.1"/>
</dbReference>
<dbReference type="PANTHER" id="PTHR43744">
    <property type="entry name" value="ABC TRANSPORTER PERMEASE PROTEIN MG189-RELATED-RELATED"/>
    <property type="match status" value="1"/>
</dbReference>
<keyword evidence="10" id="KW-1185">Reference proteome</keyword>
<keyword evidence="6 7" id="KW-0472">Membrane</keyword>
<gene>
    <name evidence="9" type="ORF">CVO96_12920</name>
</gene>
<dbReference type="CDD" id="cd06261">
    <property type="entry name" value="TM_PBP2"/>
    <property type="match status" value="1"/>
</dbReference>
<comment type="caution">
    <text evidence="9">The sequence shown here is derived from an EMBL/GenBank/DDBJ whole genome shotgun (WGS) entry which is preliminary data.</text>
</comment>
<keyword evidence="3" id="KW-1003">Cell membrane</keyword>
<evidence type="ECO:0000259" key="8">
    <source>
        <dbReference type="PROSITE" id="PS50928"/>
    </source>
</evidence>
<keyword evidence="4 7" id="KW-0812">Transmembrane</keyword>
<accession>A0A2K3V033</accession>
<evidence type="ECO:0000313" key="10">
    <source>
        <dbReference type="Proteomes" id="UP000236379"/>
    </source>
</evidence>
<dbReference type="SUPFAM" id="SSF161098">
    <property type="entry name" value="MetI-like"/>
    <property type="match status" value="1"/>
</dbReference>
<dbReference type="InterPro" id="IPR035906">
    <property type="entry name" value="MetI-like_sf"/>
</dbReference>
<evidence type="ECO:0000256" key="7">
    <source>
        <dbReference type="RuleBase" id="RU363032"/>
    </source>
</evidence>
<dbReference type="Pfam" id="PF00528">
    <property type="entry name" value="BPD_transp_1"/>
    <property type="match status" value="1"/>
</dbReference>
<dbReference type="Gene3D" id="1.10.3720.10">
    <property type="entry name" value="MetI-like"/>
    <property type="match status" value="1"/>
</dbReference>
<dbReference type="GO" id="GO:0005886">
    <property type="term" value="C:plasma membrane"/>
    <property type="evidence" value="ECO:0007669"/>
    <property type="project" value="UniProtKB-SubCell"/>
</dbReference>
<reference evidence="9 10" key="1">
    <citation type="submission" date="2018-01" db="EMBL/GenBank/DDBJ databases">
        <title>Deinococcus koreensis sp. nov., a radiation-resistant bacterium isolated from river water.</title>
        <authorList>
            <person name="Choi A."/>
        </authorList>
    </citation>
    <scope>NUCLEOTIDE SEQUENCE [LARGE SCALE GENOMIC DNA]</scope>
    <source>
        <strain evidence="9 10">SJW1-2</strain>
    </source>
</reference>
<feature type="transmembrane region" description="Helical" evidence="7">
    <location>
        <begin position="270"/>
        <end position="291"/>
    </location>
</feature>
<dbReference type="AlphaFoldDB" id="A0A2K3V033"/>
<dbReference type="PROSITE" id="PS50928">
    <property type="entry name" value="ABC_TM1"/>
    <property type="match status" value="1"/>
</dbReference>
<dbReference type="PANTHER" id="PTHR43744:SF12">
    <property type="entry name" value="ABC TRANSPORTER PERMEASE PROTEIN MG189-RELATED"/>
    <property type="match status" value="1"/>
</dbReference>
<evidence type="ECO:0000256" key="4">
    <source>
        <dbReference type="ARBA" id="ARBA00022692"/>
    </source>
</evidence>
<evidence type="ECO:0000256" key="6">
    <source>
        <dbReference type="ARBA" id="ARBA00023136"/>
    </source>
</evidence>
<organism evidence="9 10">
    <name type="scientific">Deinococcus koreensis</name>
    <dbReference type="NCBI Taxonomy" id="2054903"/>
    <lineage>
        <taxon>Bacteria</taxon>
        <taxon>Thermotogati</taxon>
        <taxon>Deinococcota</taxon>
        <taxon>Deinococci</taxon>
        <taxon>Deinococcales</taxon>
        <taxon>Deinococcaceae</taxon>
        <taxon>Deinococcus</taxon>
    </lineage>
</organism>
<comment type="similarity">
    <text evidence="7">Belongs to the binding-protein-dependent transport system permease family.</text>
</comment>
<evidence type="ECO:0000313" key="9">
    <source>
        <dbReference type="EMBL" id="PNY82150.1"/>
    </source>
</evidence>
<evidence type="ECO:0000256" key="2">
    <source>
        <dbReference type="ARBA" id="ARBA00022448"/>
    </source>
</evidence>
<evidence type="ECO:0000256" key="3">
    <source>
        <dbReference type="ARBA" id="ARBA00022475"/>
    </source>
</evidence>
<dbReference type="InterPro" id="IPR000515">
    <property type="entry name" value="MetI-like"/>
</dbReference>
<evidence type="ECO:0000256" key="5">
    <source>
        <dbReference type="ARBA" id="ARBA00022989"/>
    </source>
</evidence>
<feature type="domain" description="ABC transmembrane type-1" evidence="8">
    <location>
        <begin position="98"/>
        <end position="291"/>
    </location>
</feature>
<feature type="transmembrane region" description="Helical" evidence="7">
    <location>
        <begin position="209"/>
        <end position="234"/>
    </location>
</feature>
<proteinExistence type="inferred from homology"/>
<dbReference type="GO" id="GO:0055085">
    <property type="term" value="P:transmembrane transport"/>
    <property type="evidence" value="ECO:0007669"/>
    <property type="project" value="InterPro"/>
</dbReference>
<keyword evidence="5 7" id="KW-1133">Transmembrane helix</keyword>
<evidence type="ECO:0000256" key="1">
    <source>
        <dbReference type="ARBA" id="ARBA00004651"/>
    </source>
</evidence>
<feature type="transmembrane region" description="Helical" evidence="7">
    <location>
        <begin position="102"/>
        <end position="123"/>
    </location>
</feature>
<feature type="transmembrane region" description="Helical" evidence="7">
    <location>
        <begin position="21"/>
        <end position="43"/>
    </location>
</feature>
<keyword evidence="2 7" id="KW-0813">Transport</keyword>
<sequence>MTVQSAPGASVRPKKPFHWGLALAWVGIALAVILSVTPILFVLKTALTTNRALFVESARLWPTQPTLDNFRRVLGLLSFEQSQALGGSGSTINFLGAIKNSVIFTGVIVVFQTLFSAMAAYAFARLRFPGRDAIFFAFLTAMMIPGIVLFIPNFITIKTLGWLNTYQGMVAPFVLMTPFAVFFLRQFFLSLPRETEEAAVLDGAGSVTIFWRIVVPMSQGPLATLAILTTIGMWNEFFWPYLISKDPATYPLPVALQAFKSQTPQGSPDWSGLMAGAFISILPIFVLMTVLGRRVVESLQFSGAK</sequence>
<feature type="transmembrane region" description="Helical" evidence="7">
    <location>
        <begin position="169"/>
        <end position="188"/>
    </location>
</feature>
<name>A0A2K3V033_9DEIO</name>
<protein>
    <submittedName>
        <fullName evidence="9">Sugar ABC transporter permease</fullName>
    </submittedName>
</protein>
<feature type="transmembrane region" description="Helical" evidence="7">
    <location>
        <begin position="135"/>
        <end position="157"/>
    </location>
</feature>